<name>A0ABN8SG69_9CNID</name>
<feature type="region of interest" description="Disordered" evidence="1">
    <location>
        <begin position="47"/>
        <end position="71"/>
    </location>
</feature>
<feature type="non-terminal residue" evidence="3">
    <location>
        <position position="263"/>
    </location>
</feature>
<feature type="chain" id="PRO_5046884947" evidence="2">
    <location>
        <begin position="22"/>
        <end position="263"/>
    </location>
</feature>
<evidence type="ECO:0000313" key="4">
    <source>
        <dbReference type="Proteomes" id="UP001159405"/>
    </source>
</evidence>
<dbReference type="Proteomes" id="UP001159405">
    <property type="component" value="Unassembled WGS sequence"/>
</dbReference>
<gene>
    <name evidence="3" type="ORF">PLOB_00044883</name>
</gene>
<feature type="signal peptide" evidence="2">
    <location>
        <begin position="1"/>
        <end position="21"/>
    </location>
</feature>
<organism evidence="3 4">
    <name type="scientific">Porites lobata</name>
    <dbReference type="NCBI Taxonomy" id="104759"/>
    <lineage>
        <taxon>Eukaryota</taxon>
        <taxon>Metazoa</taxon>
        <taxon>Cnidaria</taxon>
        <taxon>Anthozoa</taxon>
        <taxon>Hexacorallia</taxon>
        <taxon>Scleractinia</taxon>
        <taxon>Fungiina</taxon>
        <taxon>Poritidae</taxon>
        <taxon>Porites</taxon>
    </lineage>
</organism>
<sequence>MRLYEIVVLVLALCLVKYTKAESETDTETLRGEETFARDANLDSTAYLKEDPEKAAEEDPKIPTKEDTEEDFRKRPRPLYVTIRVPTNHNLRFFQPEMRLYEIVVLVLALCLVKYTKAESETDAETLRGEETLARDANLDSTAYLKEDPEKVAEEDPKIPTKEDAEEDFGEHRVTRGFRDIRFTISVPTNHILKIFHIKYCFRRSCYVPGLRHGFLSWRVLYQSGYVGINNYLYYFWNCTPKKGPWLAVFAEILGRSVFIFMS</sequence>
<accession>A0ABN8SG69</accession>
<proteinExistence type="predicted"/>
<dbReference type="EMBL" id="CALNXK010000773">
    <property type="protein sequence ID" value="CAH3189861.1"/>
    <property type="molecule type" value="Genomic_DNA"/>
</dbReference>
<keyword evidence="4" id="KW-1185">Reference proteome</keyword>
<reference evidence="3 4" key="1">
    <citation type="submission" date="2022-05" db="EMBL/GenBank/DDBJ databases">
        <authorList>
            <consortium name="Genoscope - CEA"/>
            <person name="William W."/>
        </authorList>
    </citation>
    <scope>NUCLEOTIDE SEQUENCE [LARGE SCALE GENOMIC DNA]</scope>
</reference>
<evidence type="ECO:0000256" key="1">
    <source>
        <dbReference type="SAM" id="MobiDB-lite"/>
    </source>
</evidence>
<protein>
    <submittedName>
        <fullName evidence="3">Uncharacterized protein</fullName>
    </submittedName>
</protein>
<feature type="compositionally biased region" description="Basic and acidic residues" evidence="1">
    <location>
        <begin position="48"/>
        <end position="66"/>
    </location>
</feature>
<evidence type="ECO:0000256" key="2">
    <source>
        <dbReference type="SAM" id="SignalP"/>
    </source>
</evidence>
<keyword evidence="2" id="KW-0732">Signal</keyword>
<comment type="caution">
    <text evidence="3">The sequence shown here is derived from an EMBL/GenBank/DDBJ whole genome shotgun (WGS) entry which is preliminary data.</text>
</comment>
<evidence type="ECO:0000313" key="3">
    <source>
        <dbReference type="EMBL" id="CAH3189861.1"/>
    </source>
</evidence>